<feature type="binding site" evidence="9">
    <location>
        <begin position="61"/>
        <end position="65"/>
    </location>
    <ligand>
        <name>GTP</name>
        <dbReference type="ChEBI" id="CHEBI:37565"/>
    </ligand>
</feature>
<feature type="domain" description="GTP cyclohydrolase II" evidence="11">
    <location>
        <begin position="21"/>
        <end position="184"/>
    </location>
</feature>
<dbReference type="Gene3D" id="3.40.50.10990">
    <property type="entry name" value="GTP cyclohydrolase II"/>
    <property type="match status" value="1"/>
</dbReference>
<dbReference type="PANTHER" id="PTHR21327">
    <property type="entry name" value="GTP CYCLOHYDROLASE II-RELATED"/>
    <property type="match status" value="1"/>
</dbReference>
<proteinExistence type="inferred from homology"/>
<feature type="binding site" evidence="9">
    <location>
        <position position="66"/>
    </location>
    <ligand>
        <name>Zn(2+)</name>
        <dbReference type="ChEBI" id="CHEBI:29105"/>
        <note>catalytic</note>
    </ligand>
</feature>
<keyword evidence="4 9" id="KW-0547">Nucleotide-binding</keyword>
<dbReference type="EC" id="3.5.4.25" evidence="9"/>
<keyword evidence="7 9" id="KW-0342">GTP-binding</keyword>
<feature type="binding site" evidence="9">
    <location>
        <position position="168"/>
    </location>
    <ligand>
        <name>GTP</name>
        <dbReference type="ChEBI" id="CHEBI:37565"/>
    </ligand>
</feature>
<dbReference type="InterPro" id="IPR000926">
    <property type="entry name" value="RibA"/>
</dbReference>
<dbReference type="PANTHER" id="PTHR21327:SF18">
    <property type="entry name" value="3,4-DIHYDROXY-2-BUTANONE 4-PHOSPHATE SYNTHASE"/>
    <property type="match status" value="1"/>
</dbReference>
<reference evidence="12 13" key="1">
    <citation type="submission" date="2020-07" db="EMBL/GenBank/DDBJ databases">
        <title>Sequencing the genomes of 1000 actinobacteria strains.</title>
        <authorList>
            <person name="Klenk H.-P."/>
        </authorList>
    </citation>
    <scope>NUCLEOTIDE SEQUENCE [LARGE SCALE GENOMIC DNA]</scope>
    <source>
        <strain evidence="12 13">DSM 45927</strain>
    </source>
</reference>
<name>A0A853BQI3_9ACTN</name>
<comment type="similarity">
    <text evidence="9">Belongs to the GTP cyclohydrolase II family.</text>
</comment>
<dbReference type="EMBL" id="JACCFO010000001">
    <property type="protein sequence ID" value="NYI96926.1"/>
    <property type="molecule type" value="Genomic_DNA"/>
</dbReference>
<comment type="catalytic activity">
    <reaction evidence="8 9">
        <text>GTP + 4 H2O = 2,5-diamino-6-hydroxy-4-(5-phosphoribosylamino)-pyrimidine + formate + 2 phosphate + 3 H(+)</text>
        <dbReference type="Rhea" id="RHEA:23704"/>
        <dbReference type="ChEBI" id="CHEBI:15377"/>
        <dbReference type="ChEBI" id="CHEBI:15378"/>
        <dbReference type="ChEBI" id="CHEBI:15740"/>
        <dbReference type="ChEBI" id="CHEBI:37565"/>
        <dbReference type="ChEBI" id="CHEBI:43474"/>
        <dbReference type="ChEBI" id="CHEBI:58614"/>
        <dbReference type="EC" id="3.5.4.25"/>
    </reaction>
</comment>
<evidence type="ECO:0000256" key="10">
    <source>
        <dbReference type="SAM" id="MobiDB-lite"/>
    </source>
</evidence>
<feature type="compositionally biased region" description="Polar residues" evidence="10">
    <location>
        <begin position="238"/>
        <end position="247"/>
    </location>
</feature>
<comment type="caution">
    <text evidence="12">The sequence shown here is derived from an EMBL/GenBank/DDBJ whole genome shotgun (WGS) entry which is preliminary data.</text>
</comment>
<gene>
    <name evidence="9" type="primary">ribA</name>
    <name evidence="12" type="ORF">HNR12_003203</name>
</gene>
<dbReference type="GO" id="GO:0003935">
    <property type="term" value="F:GTP cyclohydrolase II activity"/>
    <property type="evidence" value="ECO:0007669"/>
    <property type="project" value="UniProtKB-UniRule"/>
</dbReference>
<dbReference type="GO" id="GO:0005829">
    <property type="term" value="C:cytosol"/>
    <property type="evidence" value="ECO:0007669"/>
    <property type="project" value="TreeGrafter"/>
</dbReference>
<evidence type="ECO:0000256" key="6">
    <source>
        <dbReference type="ARBA" id="ARBA00022833"/>
    </source>
</evidence>
<feature type="binding site" evidence="9">
    <location>
        <position position="128"/>
    </location>
    <ligand>
        <name>GTP</name>
        <dbReference type="ChEBI" id="CHEBI:37565"/>
    </ligand>
</feature>
<protein>
    <recommendedName>
        <fullName evidence="9">GTP cyclohydrolase-2</fullName>
        <ecNumber evidence="9">3.5.4.25</ecNumber>
    </recommendedName>
    <alternativeName>
        <fullName evidence="9">GTP cyclohydrolase II</fullName>
    </alternativeName>
</protein>
<evidence type="ECO:0000256" key="7">
    <source>
        <dbReference type="ARBA" id="ARBA00023134"/>
    </source>
</evidence>
<dbReference type="HAMAP" id="MF_00179">
    <property type="entry name" value="RibA"/>
    <property type="match status" value="1"/>
</dbReference>
<evidence type="ECO:0000256" key="8">
    <source>
        <dbReference type="ARBA" id="ARBA00049295"/>
    </source>
</evidence>
<feature type="binding site" evidence="9">
    <location>
        <position position="163"/>
    </location>
    <ligand>
        <name>GTP</name>
        <dbReference type="ChEBI" id="CHEBI:37565"/>
    </ligand>
</feature>
<dbReference type="RefSeq" id="WP_179768203.1">
    <property type="nucleotide sequence ID" value="NZ_JACCFO010000001.1"/>
</dbReference>
<dbReference type="InterPro" id="IPR036144">
    <property type="entry name" value="RibA-like_sf"/>
</dbReference>
<accession>A0A853BQI3</accession>
<keyword evidence="12" id="KW-0456">Lyase</keyword>
<dbReference type="InterPro" id="IPR032677">
    <property type="entry name" value="GTP_cyclohydro_II"/>
</dbReference>
<feature type="active site" description="Proton acceptor" evidence="9">
    <location>
        <position position="140"/>
    </location>
</feature>
<dbReference type="CDD" id="cd00641">
    <property type="entry name" value="GTP_cyclohydro2"/>
    <property type="match status" value="1"/>
</dbReference>
<feature type="region of interest" description="Disordered" evidence="10">
    <location>
        <begin position="1"/>
        <end position="20"/>
    </location>
</feature>
<keyword evidence="13" id="KW-1185">Reference proteome</keyword>
<keyword evidence="2 9" id="KW-0686">Riboflavin biosynthesis</keyword>
<dbReference type="NCBIfam" id="NF001591">
    <property type="entry name" value="PRK00393.1"/>
    <property type="match status" value="1"/>
</dbReference>
<evidence type="ECO:0000256" key="3">
    <source>
        <dbReference type="ARBA" id="ARBA00022723"/>
    </source>
</evidence>
<keyword evidence="3 9" id="KW-0479">Metal-binding</keyword>
<evidence type="ECO:0000313" key="13">
    <source>
        <dbReference type="Proteomes" id="UP000575985"/>
    </source>
</evidence>
<dbReference type="UniPathway" id="UPA00275">
    <property type="reaction ID" value="UER00400"/>
</dbReference>
<comment type="function">
    <text evidence="9">Catalyzes the conversion of GTP to 2,5-diamino-6-ribosylamino-4(3H)-pyrimidinone 5'-phosphate (DARP), formate and pyrophosphate.</text>
</comment>
<organism evidence="12 13">
    <name type="scientific">Streptomonospora nanhaiensis</name>
    <dbReference type="NCBI Taxonomy" id="1323731"/>
    <lineage>
        <taxon>Bacteria</taxon>
        <taxon>Bacillati</taxon>
        <taxon>Actinomycetota</taxon>
        <taxon>Actinomycetes</taxon>
        <taxon>Streptosporangiales</taxon>
        <taxon>Nocardiopsidaceae</taxon>
        <taxon>Streptomonospora</taxon>
    </lineage>
</organism>
<comment type="pathway">
    <text evidence="1 9">Cofactor biosynthesis; riboflavin biosynthesis; 5-amino-6-(D-ribitylamino)uracil from GTP: step 1/4.</text>
</comment>
<feature type="binding site" evidence="9">
    <location>
        <position position="79"/>
    </location>
    <ligand>
        <name>Zn(2+)</name>
        <dbReference type="ChEBI" id="CHEBI:29105"/>
        <note>catalytic</note>
    </ligand>
</feature>
<feature type="region of interest" description="Disordered" evidence="10">
    <location>
        <begin position="214"/>
        <end position="247"/>
    </location>
</feature>
<feature type="active site" description="Nucleophile" evidence="9">
    <location>
        <position position="142"/>
    </location>
</feature>
<keyword evidence="5 9" id="KW-0378">Hydrolase</keyword>
<dbReference type="GO" id="GO:0016829">
    <property type="term" value="F:lyase activity"/>
    <property type="evidence" value="ECO:0007669"/>
    <property type="project" value="UniProtKB-KW"/>
</dbReference>
<dbReference type="GO" id="GO:0005525">
    <property type="term" value="F:GTP binding"/>
    <property type="evidence" value="ECO:0007669"/>
    <property type="project" value="UniProtKB-KW"/>
</dbReference>
<keyword evidence="6 9" id="KW-0862">Zinc</keyword>
<evidence type="ECO:0000259" key="11">
    <source>
        <dbReference type="Pfam" id="PF00925"/>
    </source>
</evidence>
<dbReference type="GO" id="GO:0008270">
    <property type="term" value="F:zinc ion binding"/>
    <property type="evidence" value="ECO:0007669"/>
    <property type="project" value="UniProtKB-UniRule"/>
</dbReference>
<evidence type="ECO:0000256" key="1">
    <source>
        <dbReference type="ARBA" id="ARBA00004853"/>
    </source>
</evidence>
<feature type="binding site" evidence="9">
    <location>
        <begin position="105"/>
        <end position="107"/>
    </location>
    <ligand>
        <name>GTP</name>
        <dbReference type="ChEBI" id="CHEBI:37565"/>
    </ligand>
</feature>
<evidence type="ECO:0000256" key="5">
    <source>
        <dbReference type="ARBA" id="ARBA00022801"/>
    </source>
</evidence>
<dbReference type="AlphaFoldDB" id="A0A853BQI3"/>
<dbReference type="Proteomes" id="UP000575985">
    <property type="component" value="Unassembled WGS sequence"/>
</dbReference>
<evidence type="ECO:0000256" key="9">
    <source>
        <dbReference type="HAMAP-Rule" id="MF_00179"/>
    </source>
</evidence>
<evidence type="ECO:0000256" key="2">
    <source>
        <dbReference type="ARBA" id="ARBA00022619"/>
    </source>
</evidence>
<comment type="cofactor">
    <cofactor evidence="9">
        <name>Zn(2+)</name>
        <dbReference type="ChEBI" id="CHEBI:29105"/>
    </cofactor>
    <text evidence="9">Binds 1 zinc ion per subunit.</text>
</comment>
<sequence length="247" mass="26290">MAQDSKTPRGGHRGIDPSDIAESDLVTTRGTFRMVAFRADGEEHLALVYGRARGRDGVLVRMHSECLSGDVFGALRCECGSQLDLALNAIVREGSGVLVYLRGHEGRGIGLVDKVRTNLLQDERGLDTVDSATALGLPVDVRDYGPAARVLAYLGIGSVRLLSNNPHKIRSLESHGIRVAARVPLLAAPNDENLAYLTAKRDRLGHDLPQVPMVPAPRERAEPEGAAVLDDAAATAPSPLSGTPLTP</sequence>
<feature type="compositionally biased region" description="Low complexity" evidence="10">
    <location>
        <begin position="224"/>
        <end position="236"/>
    </location>
</feature>
<dbReference type="GO" id="GO:0009231">
    <property type="term" value="P:riboflavin biosynthetic process"/>
    <property type="evidence" value="ECO:0007669"/>
    <property type="project" value="UniProtKB-UniRule"/>
</dbReference>
<feature type="binding site" evidence="9">
    <location>
        <position position="82"/>
    </location>
    <ligand>
        <name>GTP</name>
        <dbReference type="ChEBI" id="CHEBI:37565"/>
    </ligand>
</feature>
<evidence type="ECO:0000313" key="12">
    <source>
        <dbReference type="EMBL" id="NYI96926.1"/>
    </source>
</evidence>
<dbReference type="Pfam" id="PF00925">
    <property type="entry name" value="GTP_cyclohydro2"/>
    <property type="match status" value="1"/>
</dbReference>
<feature type="binding site" evidence="9">
    <location>
        <position position="77"/>
    </location>
    <ligand>
        <name>Zn(2+)</name>
        <dbReference type="ChEBI" id="CHEBI:29105"/>
        <note>catalytic</note>
    </ligand>
</feature>
<dbReference type="SUPFAM" id="SSF142695">
    <property type="entry name" value="RibA-like"/>
    <property type="match status" value="1"/>
</dbReference>
<evidence type="ECO:0000256" key="4">
    <source>
        <dbReference type="ARBA" id="ARBA00022741"/>
    </source>
</evidence>